<dbReference type="OrthoDB" id="2542103at2759"/>
<dbReference type="VEuPathDB" id="FungiDB:MELLADRAFT_73364"/>
<evidence type="ECO:0000259" key="9">
    <source>
        <dbReference type="PROSITE" id="PS51405"/>
    </source>
</evidence>
<gene>
    <name evidence="10" type="ORF">MELLADRAFT_73364</name>
</gene>
<sequence length="401" mass="44012">MLLSLSIVLLSLLKQGFAFHIFETRTNRASPLSTQATDNLLRSQVLSDFIPTTLDLGPTIASGRKRIPDDDHPFQSPGPTDIRGGCPGLNIMANYGYISRNGITNVSELMYGMQEMLGFGPDISAVIVALGVKASFDLTSLKTSIGQTDSRTDGPNSALFGTAPGFFSKASHNKFEVDGSLSRVDGYFAKGNTDRFDSDHWKKYRKLAVDKFGGLTSIDFDGAARFEQYKECREKNPQCQWAVGEQFPLYIAQAFVGDTMTSADANGNLLPPDVKSIQTFFGIIENSDGTFSRGDNKLPPGPDGFWYRRTVPLSLPQQAATLNKTYLAYPVEFGRNNGTLGSWNSDSVDLRNIEQIGAACYLLQQIRNPQYSRYTDAATINKLGILLNNTLQPAFQQLGCE</sequence>
<dbReference type="GO" id="GO:0046872">
    <property type="term" value="F:metal ion binding"/>
    <property type="evidence" value="ECO:0007669"/>
    <property type="project" value="UniProtKB-KW"/>
</dbReference>
<evidence type="ECO:0000313" key="10">
    <source>
        <dbReference type="EMBL" id="EGF99555.1"/>
    </source>
</evidence>
<dbReference type="InParanoid" id="F4S713"/>
<evidence type="ECO:0000256" key="4">
    <source>
        <dbReference type="ARBA" id="ARBA00022723"/>
    </source>
</evidence>
<organism evidence="11">
    <name type="scientific">Melampsora larici-populina (strain 98AG31 / pathotype 3-4-7)</name>
    <name type="common">Poplar leaf rust fungus</name>
    <dbReference type="NCBI Taxonomy" id="747676"/>
    <lineage>
        <taxon>Eukaryota</taxon>
        <taxon>Fungi</taxon>
        <taxon>Dikarya</taxon>
        <taxon>Basidiomycota</taxon>
        <taxon>Pucciniomycotina</taxon>
        <taxon>Pucciniomycetes</taxon>
        <taxon>Pucciniales</taxon>
        <taxon>Melampsoraceae</taxon>
        <taxon>Melampsora</taxon>
    </lineage>
</organism>
<comment type="cofactor">
    <cofactor evidence="1">
        <name>heme b</name>
        <dbReference type="ChEBI" id="CHEBI:60344"/>
    </cofactor>
</comment>
<accession>F4S713</accession>
<keyword evidence="4" id="KW-0479">Metal-binding</keyword>
<proteinExistence type="inferred from homology"/>
<evidence type="ECO:0000256" key="2">
    <source>
        <dbReference type="ARBA" id="ARBA00022559"/>
    </source>
</evidence>
<feature type="domain" description="Heme haloperoxidase family profile" evidence="9">
    <location>
        <begin position="70"/>
        <end position="321"/>
    </location>
</feature>
<dbReference type="RefSeq" id="XP_007417153.1">
    <property type="nucleotide sequence ID" value="XM_007417091.1"/>
</dbReference>
<comment type="similarity">
    <text evidence="7">Belongs to the chloroperoxidase family.</text>
</comment>
<dbReference type="InterPro" id="IPR036851">
    <property type="entry name" value="Chloroperoxidase-like_sf"/>
</dbReference>
<dbReference type="eggNOG" id="ENOG502S6CG">
    <property type="taxonomic scope" value="Eukaryota"/>
</dbReference>
<feature type="chain" id="PRO_5003318301" description="Heme haloperoxidase family profile domain-containing protein" evidence="8">
    <location>
        <begin position="19"/>
        <end position="401"/>
    </location>
</feature>
<dbReference type="EMBL" id="GL883157">
    <property type="protein sequence ID" value="EGF99555.1"/>
    <property type="molecule type" value="Genomic_DNA"/>
</dbReference>
<dbReference type="GO" id="GO:0004601">
    <property type="term" value="F:peroxidase activity"/>
    <property type="evidence" value="ECO:0007669"/>
    <property type="project" value="UniProtKB-KW"/>
</dbReference>
<dbReference type="AlphaFoldDB" id="F4S713"/>
<protein>
    <recommendedName>
        <fullName evidence="9">Heme haloperoxidase family profile domain-containing protein</fullName>
    </recommendedName>
</protein>
<keyword evidence="5" id="KW-0560">Oxidoreductase</keyword>
<evidence type="ECO:0000256" key="8">
    <source>
        <dbReference type="SAM" id="SignalP"/>
    </source>
</evidence>
<keyword evidence="3" id="KW-0349">Heme</keyword>
<evidence type="ECO:0000256" key="1">
    <source>
        <dbReference type="ARBA" id="ARBA00001970"/>
    </source>
</evidence>
<dbReference type="KEGG" id="mlr:MELLADRAFT_73364"/>
<dbReference type="InterPro" id="IPR000028">
    <property type="entry name" value="Chloroperoxidase"/>
</dbReference>
<feature type="signal peptide" evidence="8">
    <location>
        <begin position="1"/>
        <end position="18"/>
    </location>
</feature>
<name>F4S713_MELLP</name>
<dbReference type="HOGENOM" id="CLU_029871_4_0_1"/>
<evidence type="ECO:0000256" key="3">
    <source>
        <dbReference type="ARBA" id="ARBA00022617"/>
    </source>
</evidence>
<keyword evidence="8" id="KW-0732">Signal</keyword>
<dbReference type="Gene3D" id="1.10.489.10">
    <property type="entry name" value="Chloroperoxidase-like"/>
    <property type="match status" value="1"/>
</dbReference>
<dbReference type="Proteomes" id="UP000001072">
    <property type="component" value="Unassembled WGS sequence"/>
</dbReference>
<dbReference type="GeneID" id="18932364"/>
<dbReference type="PROSITE" id="PS51405">
    <property type="entry name" value="HEME_HALOPEROXIDASE"/>
    <property type="match status" value="1"/>
</dbReference>
<dbReference type="SUPFAM" id="SSF47571">
    <property type="entry name" value="Cloroperoxidase"/>
    <property type="match status" value="1"/>
</dbReference>
<evidence type="ECO:0000256" key="5">
    <source>
        <dbReference type="ARBA" id="ARBA00023002"/>
    </source>
</evidence>
<reference evidence="11" key="1">
    <citation type="journal article" date="2011" name="Proc. Natl. Acad. Sci. U.S.A.">
        <title>Obligate biotrophy features unraveled by the genomic analysis of rust fungi.</title>
        <authorList>
            <person name="Duplessis S."/>
            <person name="Cuomo C.A."/>
            <person name="Lin Y.-C."/>
            <person name="Aerts A."/>
            <person name="Tisserant E."/>
            <person name="Veneault-Fourrey C."/>
            <person name="Joly D.L."/>
            <person name="Hacquard S."/>
            <person name="Amselem J."/>
            <person name="Cantarel B.L."/>
            <person name="Chiu R."/>
            <person name="Coutinho P.M."/>
            <person name="Feau N."/>
            <person name="Field M."/>
            <person name="Frey P."/>
            <person name="Gelhaye E."/>
            <person name="Goldberg J."/>
            <person name="Grabherr M.G."/>
            <person name="Kodira C.D."/>
            <person name="Kohler A."/>
            <person name="Kuees U."/>
            <person name="Lindquist E.A."/>
            <person name="Lucas S.M."/>
            <person name="Mago R."/>
            <person name="Mauceli E."/>
            <person name="Morin E."/>
            <person name="Murat C."/>
            <person name="Pangilinan J.L."/>
            <person name="Park R."/>
            <person name="Pearson M."/>
            <person name="Quesneville H."/>
            <person name="Rouhier N."/>
            <person name="Sakthikumar S."/>
            <person name="Salamov A.A."/>
            <person name="Schmutz J."/>
            <person name="Selles B."/>
            <person name="Shapiro H."/>
            <person name="Tanguay P."/>
            <person name="Tuskan G.A."/>
            <person name="Henrissat B."/>
            <person name="Van de Peer Y."/>
            <person name="Rouze P."/>
            <person name="Ellis J.G."/>
            <person name="Dodds P.N."/>
            <person name="Schein J.E."/>
            <person name="Zhong S."/>
            <person name="Hamelin R.C."/>
            <person name="Grigoriev I.V."/>
            <person name="Szabo L.J."/>
            <person name="Martin F."/>
        </authorList>
    </citation>
    <scope>NUCLEOTIDE SEQUENCE [LARGE SCALE GENOMIC DNA]</scope>
    <source>
        <strain evidence="11">98AG31 / pathotype 3-4-7</strain>
    </source>
</reference>
<dbReference type="PANTHER" id="PTHR33577:SF16">
    <property type="entry name" value="HEME HALOPEROXIDASE FAMILY PROFILE DOMAIN-CONTAINING PROTEIN"/>
    <property type="match status" value="1"/>
</dbReference>
<dbReference type="PANTHER" id="PTHR33577">
    <property type="entry name" value="STERIGMATOCYSTIN BIOSYNTHESIS PEROXIDASE STCC-RELATED"/>
    <property type="match status" value="1"/>
</dbReference>
<evidence type="ECO:0000313" key="11">
    <source>
        <dbReference type="Proteomes" id="UP000001072"/>
    </source>
</evidence>
<keyword evidence="11" id="KW-1185">Reference proteome</keyword>
<keyword evidence="2" id="KW-0575">Peroxidase</keyword>
<evidence type="ECO:0000256" key="7">
    <source>
        <dbReference type="ARBA" id="ARBA00025795"/>
    </source>
</evidence>
<evidence type="ECO:0000256" key="6">
    <source>
        <dbReference type="ARBA" id="ARBA00023004"/>
    </source>
</evidence>
<dbReference type="Pfam" id="PF01328">
    <property type="entry name" value="Peroxidase_2"/>
    <property type="match status" value="1"/>
</dbReference>
<keyword evidence="6" id="KW-0408">Iron</keyword>